<evidence type="ECO:0000313" key="3">
    <source>
        <dbReference type="Proteomes" id="UP000612362"/>
    </source>
</evidence>
<dbReference type="InterPro" id="IPR014718">
    <property type="entry name" value="GH-type_carb-bd"/>
</dbReference>
<keyword evidence="3" id="KW-1185">Reference proteome</keyword>
<accession>A0A8J3HYI1</accession>
<dbReference type="InterPro" id="IPR008183">
    <property type="entry name" value="Aldose_1/G6P_1-epimerase"/>
</dbReference>
<dbReference type="PANTHER" id="PTHR10091">
    <property type="entry name" value="ALDOSE-1-EPIMERASE"/>
    <property type="match status" value="1"/>
</dbReference>
<dbReference type="AlphaFoldDB" id="A0A8J3HYI1"/>
<proteinExistence type="predicted"/>
<reference evidence="2" key="1">
    <citation type="submission" date="2020-10" db="EMBL/GenBank/DDBJ databases">
        <title>Taxonomic study of unclassified bacteria belonging to the class Ktedonobacteria.</title>
        <authorList>
            <person name="Yabe S."/>
            <person name="Wang C.M."/>
            <person name="Zheng Y."/>
            <person name="Sakai Y."/>
            <person name="Cavaletti L."/>
            <person name="Monciardini P."/>
            <person name="Donadio S."/>
        </authorList>
    </citation>
    <scope>NUCLEOTIDE SEQUENCE</scope>
    <source>
        <strain evidence="2">SOSP1-1</strain>
    </source>
</reference>
<comment type="caution">
    <text evidence="2">The sequence shown here is derived from an EMBL/GenBank/DDBJ whole genome shotgun (WGS) entry which is preliminary data.</text>
</comment>
<evidence type="ECO:0000313" key="2">
    <source>
        <dbReference type="EMBL" id="GHO42858.1"/>
    </source>
</evidence>
<dbReference type="GO" id="GO:0004034">
    <property type="term" value="F:aldose 1-epimerase activity"/>
    <property type="evidence" value="ECO:0007669"/>
    <property type="project" value="TreeGrafter"/>
</dbReference>
<organism evidence="2 3">
    <name type="scientific">Ktedonospora formicarum</name>
    <dbReference type="NCBI Taxonomy" id="2778364"/>
    <lineage>
        <taxon>Bacteria</taxon>
        <taxon>Bacillati</taxon>
        <taxon>Chloroflexota</taxon>
        <taxon>Ktedonobacteria</taxon>
        <taxon>Ktedonobacterales</taxon>
        <taxon>Ktedonobacteraceae</taxon>
        <taxon>Ktedonospora</taxon>
    </lineage>
</organism>
<feature type="region of interest" description="Disordered" evidence="1">
    <location>
        <begin position="1"/>
        <end position="21"/>
    </location>
</feature>
<dbReference type="Proteomes" id="UP000612362">
    <property type="component" value="Unassembled WGS sequence"/>
</dbReference>
<dbReference type="GO" id="GO:0033499">
    <property type="term" value="P:galactose catabolic process via UDP-galactose, Leloir pathway"/>
    <property type="evidence" value="ECO:0007669"/>
    <property type="project" value="TreeGrafter"/>
</dbReference>
<protein>
    <submittedName>
        <fullName evidence="2">Aldose 1-epimerase</fullName>
    </submittedName>
</protein>
<dbReference type="GO" id="GO:0006006">
    <property type="term" value="P:glucose metabolic process"/>
    <property type="evidence" value="ECO:0007669"/>
    <property type="project" value="TreeGrafter"/>
</dbReference>
<dbReference type="Gene3D" id="2.70.98.10">
    <property type="match status" value="1"/>
</dbReference>
<dbReference type="InterPro" id="IPR011013">
    <property type="entry name" value="Gal_mutarotase_sf_dom"/>
</dbReference>
<dbReference type="PANTHER" id="PTHR10091:SF0">
    <property type="entry name" value="GALACTOSE MUTAROTASE"/>
    <property type="match status" value="1"/>
</dbReference>
<dbReference type="CDD" id="cd01081">
    <property type="entry name" value="Aldose_epim"/>
    <property type="match status" value="1"/>
</dbReference>
<dbReference type="Pfam" id="PF01263">
    <property type="entry name" value="Aldose_epim"/>
    <property type="match status" value="1"/>
</dbReference>
<name>A0A8J3HYI1_9CHLR</name>
<dbReference type="EMBL" id="BNJF01000001">
    <property type="protein sequence ID" value="GHO42858.1"/>
    <property type="molecule type" value="Genomic_DNA"/>
</dbReference>
<sequence length="350" mass="39651">MTDQQHRGSAINQETESPFGASISTEAEIASTVITLTYTDPQHPAHSIEVGIAPELGSNMFRFRVGNQDLIYSERDLLKRMDFTGNFVLWPFPNRIRDQQYRYQGQSYSLKEVPRPQGNAVLIHGLVFDRAWQYEQPVITTDAASVTTFVEMDPASPYFASYPFPSRLSLTYTLTKQGVNITYHVENKGSHDLPFGFALHPYFILPGGADKTYVQLPAEAVMEADDELLPTKRVFDVNKLMYAMYDLRQPRPLDSLLLDHVYTNLHTQESAILDYREQGMQLRISASDDFTHIVIYVPKGEPYCCVEYQTCSTDAVNLHNQGARDISHLLEVAPGESYTGSIHYTLAFDK</sequence>
<evidence type="ECO:0000256" key="1">
    <source>
        <dbReference type="SAM" id="MobiDB-lite"/>
    </source>
</evidence>
<dbReference type="GO" id="GO:0030246">
    <property type="term" value="F:carbohydrate binding"/>
    <property type="evidence" value="ECO:0007669"/>
    <property type="project" value="InterPro"/>
</dbReference>
<gene>
    <name evidence="2" type="ORF">KSX_10210</name>
</gene>
<dbReference type="RefSeq" id="WP_220192357.1">
    <property type="nucleotide sequence ID" value="NZ_BNJF01000001.1"/>
</dbReference>
<dbReference type="SUPFAM" id="SSF74650">
    <property type="entry name" value="Galactose mutarotase-like"/>
    <property type="match status" value="1"/>
</dbReference>